<organism evidence="1">
    <name type="scientific">Fonticula alba</name>
    <name type="common">Slime mold</name>
    <dbReference type="NCBI Taxonomy" id="691883"/>
    <lineage>
        <taxon>Eukaryota</taxon>
        <taxon>Rotosphaerida</taxon>
        <taxon>Fonticulaceae</taxon>
        <taxon>Fonticula</taxon>
    </lineage>
</organism>
<evidence type="ECO:0000313" key="1">
    <source>
        <dbReference type="EMBL" id="KCV67595.1"/>
    </source>
</evidence>
<protein>
    <submittedName>
        <fullName evidence="1">Uncharacterized protein</fullName>
    </submittedName>
</protein>
<accession>A0A058Z027</accession>
<name>A0A058Z027_FONAL</name>
<sequence>MALLLSSHSPSLSRAIDRHFPEHGDVRVSHLPAPKMEALRGALVAGLQKVPVPSLQEIHKSSRAHPSSIVLHGPDLCPEYIVHLRGELPAKKVARMRELLQERRHSLRDMAKQLTMPTNRLRWYIRYYEPGVVLPLSDGRPVRQLTRPEGLGRLTLG</sequence>
<dbReference type="AlphaFoldDB" id="A0A058Z027"/>
<dbReference type="Proteomes" id="UP000030693">
    <property type="component" value="Unassembled WGS sequence"/>
</dbReference>
<proteinExistence type="predicted"/>
<dbReference type="RefSeq" id="XP_009497933.1">
    <property type="nucleotide sequence ID" value="XM_009499658.1"/>
</dbReference>
<dbReference type="EMBL" id="KB932215">
    <property type="protein sequence ID" value="KCV67595.1"/>
    <property type="molecule type" value="Genomic_DNA"/>
</dbReference>
<gene>
    <name evidence="1" type="ORF">H696_05859</name>
</gene>
<keyword evidence="2" id="KW-1185">Reference proteome</keyword>
<feature type="non-terminal residue" evidence="1">
    <location>
        <position position="157"/>
    </location>
</feature>
<reference evidence="1" key="1">
    <citation type="submission" date="2013-04" db="EMBL/GenBank/DDBJ databases">
        <title>The Genome Sequence of Fonticula alba ATCC 38817.</title>
        <authorList>
            <consortium name="The Broad Institute Genomics Platform"/>
            <person name="Russ C."/>
            <person name="Cuomo C."/>
            <person name="Burger G."/>
            <person name="Gray M.W."/>
            <person name="Holland P.W.H."/>
            <person name="King N."/>
            <person name="Lang F.B.F."/>
            <person name="Roger A.J."/>
            <person name="Ruiz-Trillo I."/>
            <person name="Brown M."/>
            <person name="Walker B."/>
            <person name="Young S."/>
            <person name="Zeng Q."/>
            <person name="Gargeya S."/>
            <person name="Fitzgerald M."/>
            <person name="Haas B."/>
            <person name="Abouelleil A."/>
            <person name="Allen A.W."/>
            <person name="Alvarado L."/>
            <person name="Arachchi H.M."/>
            <person name="Berlin A.M."/>
            <person name="Chapman S.B."/>
            <person name="Gainer-Dewar J."/>
            <person name="Goldberg J."/>
            <person name="Griggs A."/>
            <person name="Gujja S."/>
            <person name="Hansen M."/>
            <person name="Howarth C."/>
            <person name="Imamovic A."/>
            <person name="Ireland A."/>
            <person name="Larimer J."/>
            <person name="McCowan C."/>
            <person name="Murphy C."/>
            <person name="Pearson M."/>
            <person name="Poon T.W."/>
            <person name="Priest M."/>
            <person name="Roberts A."/>
            <person name="Saif S."/>
            <person name="Shea T."/>
            <person name="Sisk P."/>
            <person name="Sykes S."/>
            <person name="Wortman J."/>
            <person name="Nusbaum C."/>
            <person name="Birren B."/>
        </authorList>
    </citation>
    <scope>NUCLEOTIDE SEQUENCE [LARGE SCALE GENOMIC DNA]</scope>
    <source>
        <strain evidence="1">ATCC 38817</strain>
    </source>
</reference>
<evidence type="ECO:0000313" key="2">
    <source>
        <dbReference type="Proteomes" id="UP000030693"/>
    </source>
</evidence>
<dbReference type="GeneID" id="20530584"/>